<name>A0AAW6X3W7_9GAMM</name>
<dbReference type="SUPFAM" id="SSF52172">
    <property type="entry name" value="CheY-like"/>
    <property type="match status" value="1"/>
</dbReference>
<dbReference type="CDD" id="cd00383">
    <property type="entry name" value="trans_reg_C"/>
    <property type="match status" value="1"/>
</dbReference>
<dbReference type="FunFam" id="3.40.50.2300:FF:000001">
    <property type="entry name" value="DNA-binding response regulator PhoB"/>
    <property type="match status" value="1"/>
</dbReference>
<reference evidence="10" key="1">
    <citation type="submission" date="2023-01" db="EMBL/GenBank/DDBJ databases">
        <title>Genomic dissection of endemic carbapenem resistance: metallo-beta-lactamase gene dissemination through clonal, plasmid and integron transfer pathways.</title>
        <authorList>
            <person name="Macesic N."/>
        </authorList>
    </citation>
    <scope>NUCLEOTIDE SEQUENCE</scope>
    <source>
        <strain evidence="11">CPO382</strain>
        <strain evidence="10">CPO573</strain>
    </source>
</reference>
<feature type="modified residue" description="4-aspartylphosphate" evidence="6">
    <location>
        <position position="54"/>
    </location>
</feature>
<evidence type="ECO:0000256" key="4">
    <source>
        <dbReference type="ARBA" id="ARBA00023125"/>
    </source>
</evidence>
<evidence type="ECO:0000256" key="1">
    <source>
        <dbReference type="ARBA" id="ARBA00022553"/>
    </source>
</evidence>
<accession>A0AAW6X3W7</accession>
<dbReference type="PANTHER" id="PTHR48111:SF59">
    <property type="entry name" value="TRANSCRIPTIONAL REGULATORY PROTEIN BAER"/>
    <property type="match status" value="1"/>
</dbReference>
<dbReference type="Pfam" id="PF00486">
    <property type="entry name" value="Trans_reg_C"/>
    <property type="match status" value="1"/>
</dbReference>
<dbReference type="AlphaFoldDB" id="A0AAW6X3W7"/>
<organism evidence="10 12">
    <name type="scientific">Serratia nevei</name>
    <dbReference type="NCBI Taxonomy" id="2703794"/>
    <lineage>
        <taxon>Bacteria</taxon>
        <taxon>Pseudomonadati</taxon>
        <taxon>Pseudomonadota</taxon>
        <taxon>Gammaproteobacteria</taxon>
        <taxon>Enterobacterales</taxon>
        <taxon>Yersiniaceae</taxon>
        <taxon>Serratia</taxon>
    </lineage>
</organism>
<dbReference type="InterPro" id="IPR001867">
    <property type="entry name" value="OmpR/PhoB-type_DNA-bd"/>
</dbReference>
<protein>
    <submittedName>
        <fullName evidence="10">Response regulator</fullName>
    </submittedName>
</protein>
<dbReference type="EMBL" id="JARTOI010000038">
    <property type="protein sequence ID" value="MDK5172551.1"/>
    <property type="molecule type" value="Genomic_DNA"/>
</dbReference>
<dbReference type="GO" id="GO:0006355">
    <property type="term" value="P:regulation of DNA-templated transcription"/>
    <property type="evidence" value="ECO:0007669"/>
    <property type="project" value="InterPro"/>
</dbReference>
<dbReference type="GO" id="GO:0032993">
    <property type="term" value="C:protein-DNA complex"/>
    <property type="evidence" value="ECO:0007669"/>
    <property type="project" value="TreeGrafter"/>
</dbReference>
<feature type="domain" description="Response regulatory" evidence="8">
    <location>
        <begin position="5"/>
        <end position="118"/>
    </location>
</feature>
<evidence type="ECO:0000313" key="10">
    <source>
        <dbReference type="EMBL" id="MDK4765879.1"/>
    </source>
</evidence>
<evidence type="ECO:0000259" key="9">
    <source>
        <dbReference type="PROSITE" id="PS51755"/>
    </source>
</evidence>
<proteinExistence type="predicted"/>
<evidence type="ECO:0000256" key="5">
    <source>
        <dbReference type="ARBA" id="ARBA00023163"/>
    </source>
</evidence>
<evidence type="ECO:0000313" key="13">
    <source>
        <dbReference type="Proteomes" id="UP001174748"/>
    </source>
</evidence>
<dbReference type="Gene3D" id="3.40.50.2300">
    <property type="match status" value="1"/>
</dbReference>
<evidence type="ECO:0000313" key="11">
    <source>
        <dbReference type="EMBL" id="MDK5172551.1"/>
    </source>
</evidence>
<dbReference type="PROSITE" id="PS50110">
    <property type="entry name" value="RESPONSE_REGULATORY"/>
    <property type="match status" value="1"/>
</dbReference>
<evidence type="ECO:0000256" key="2">
    <source>
        <dbReference type="ARBA" id="ARBA00023012"/>
    </source>
</evidence>
<evidence type="ECO:0000256" key="6">
    <source>
        <dbReference type="PROSITE-ProRule" id="PRU00169"/>
    </source>
</evidence>
<dbReference type="SMART" id="SM00862">
    <property type="entry name" value="Trans_reg_C"/>
    <property type="match status" value="1"/>
</dbReference>
<dbReference type="GO" id="GO:0005829">
    <property type="term" value="C:cytosol"/>
    <property type="evidence" value="ECO:0007669"/>
    <property type="project" value="TreeGrafter"/>
</dbReference>
<evidence type="ECO:0000256" key="7">
    <source>
        <dbReference type="PROSITE-ProRule" id="PRU01091"/>
    </source>
</evidence>
<dbReference type="InterPro" id="IPR039420">
    <property type="entry name" value="WalR-like"/>
</dbReference>
<dbReference type="InterPro" id="IPR011006">
    <property type="entry name" value="CheY-like_superfamily"/>
</dbReference>
<dbReference type="InterPro" id="IPR016032">
    <property type="entry name" value="Sig_transdc_resp-reg_C-effctor"/>
</dbReference>
<comment type="caution">
    <text evidence="10">The sequence shown here is derived from an EMBL/GenBank/DDBJ whole genome shotgun (WGS) entry which is preliminary data.</text>
</comment>
<dbReference type="SMART" id="SM00448">
    <property type="entry name" value="REC"/>
    <property type="match status" value="1"/>
</dbReference>
<evidence type="ECO:0000256" key="3">
    <source>
        <dbReference type="ARBA" id="ARBA00023015"/>
    </source>
</evidence>
<keyword evidence="3" id="KW-0805">Transcription regulation</keyword>
<dbReference type="PANTHER" id="PTHR48111">
    <property type="entry name" value="REGULATOR OF RPOS"/>
    <property type="match status" value="1"/>
</dbReference>
<dbReference type="GO" id="GO:0000976">
    <property type="term" value="F:transcription cis-regulatory region binding"/>
    <property type="evidence" value="ECO:0007669"/>
    <property type="project" value="TreeGrafter"/>
</dbReference>
<dbReference type="GO" id="GO:0000156">
    <property type="term" value="F:phosphorelay response regulator activity"/>
    <property type="evidence" value="ECO:0007669"/>
    <property type="project" value="TreeGrafter"/>
</dbReference>
<dbReference type="InterPro" id="IPR036388">
    <property type="entry name" value="WH-like_DNA-bd_sf"/>
</dbReference>
<keyword evidence="13" id="KW-1185">Reference proteome</keyword>
<dbReference type="Gene3D" id="6.10.250.690">
    <property type="match status" value="1"/>
</dbReference>
<dbReference type="RefSeq" id="WP_071605337.1">
    <property type="nucleotide sequence ID" value="NZ_CAYETX010000017.1"/>
</dbReference>
<keyword evidence="5" id="KW-0804">Transcription</keyword>
<dbReference type="SUPFAM" id="SSF46894">
    <property type="entry name" value="C-terminal effector domain of the bipartite response regulators"/>
    <property type="match status" value="1"/>
</dbReference>
<dbReference type="PROSITE" id="PS51755">
    <property type="entry name" value="OMPR_PHOB"/>
    <property type="match status" value="1"/>
</dbReference>
<evidence type="ECO:0000259" key="8">
    <source>
        <dbReference type="PROSITE" id="PS50110"/>
    </source>
</evidence>
<feature type="DNA-binding region" description="OmpR/PhoB-type" evidence="7">
    <location>
        <begin position="130"/>
        <end position="231"/>
    </location>
</feature>
<dbReference type="EMBL" id="JARTLO010000007">
    <property type="protein sequence ID" value="MDK4765879.1"/>
    <property type="molecule type" value="Genomic_DNA"/>
</dbReference>
<gene>
    <name evidence="10" type="ORF">P9854_08670</name>
    <name evidence="11" type="ORF">P9921_19015</name>
</gene>
<dbReference type="Proteomes" id="UP001173597">
    <property type="component" value="Unassembled WGS sequence"/>
</dbReference>
<dbReference type="Gene3D" id="1.10.10.10">
    <property type="entry name" value="Winged helix-like DNA-binding domain superfamily/Winged helix DNA-binding domain"/>
    <property type="match status" value="1"/>
</dbReference>
<feature type="domain" description="OmpR/PhoB-type" evidence="9">
    <location>
        <begin position="130"/>
        <end position="231"/>
    </location>
</feature>
<dbReference type="Proteomes" id="UP001174748">
    <property type="component" value="Unassembled WGS sequence"/>
</dbReference>
<keyword evidence="2" id="KW-0902">Two-component regulatory system</keyword>
<keyword evidence="1 6" id="KW-0597">Phosphoprotein</keyword>
<evidence type="ECO:0000313" key="12">
    <source>
        <dbReference type="Proteomes" id="UP001173597"/>
    </source>
</evidence>
<dbReference type="InterPro" id="IPR001789">
    <property type="entry name" value="Sig_transdc_resp-reg_receiver"/>
</dbReference>
<sequence>MKTIKILLAEDEYEITEILTAYLRNEGFEVVPAHNGRQAIALFQATLPQFVILDIKMPLMNGWQVLNEIRKTHDTPVMMLTALDTDVDKIHALRNGADDYIVKPFNPAEVIARVNIILRRVSFHRNNKDLSVYSTKNIEINIEHHQVTIKNTGEDIGDKLTSTEFRLLTHLIRYPKRVFTRQELLENCLPENDANERTVDSHVSKLRKKFSQAGLSNIPESIRGFGYRLGD</sequence>
<keyword evidence="4 7" id="KW-0238">DNA-binding</keyword>
<dbReference type="Pfam" id="PF00072">
    <property type="entry name" value="Response_reg"/>
    <property type="match status" value="1"/>
</dbReference>